<proteinExistence type="predicted"/>
<organism evidence="2 3">
    <name type="scientific">Actinomadura namibiensis</name>
    <dbReference type="NCBI Taxonomy" id="182080"/>
    <lineage>
        <taxon>Bacteria</taxon>
        <taxon>Bacillati</taxon>
        <taxon>Actinomycetota</taxon>
        <taxon>Actinomycetes</taxon>
        <taxon>Streptosporangiales</taxon>
        <taxon>Thermomonosporaceae</taxon>
        <taxon>Actinomadura</taxon>
    </lineage>
</organism>
<reference evidence="2 3" key="1">
    <citation type="submission" date="2020-08" db="EMBL/GenBank/DDBJ databases">
        <title>Genomic Encyclopedia of Type Strains, Phase IV (KMG-IV): sequencing the most valuable type-strain genomes for metagenomic binning, comparative biology and taxonomic classification.</title>
        <authorList>
            <person name="Goeker M."/>
        </authorList>
    </citation>
    <scope>NUCLEOTIDE SEQUENCE [LARGE SCALE GENOMIC DNA]</scope>
    <source>
        <strain evidence="2 3">DSM 44197</strain>
    </source>
</reference>
<gene>
    <name evidence="2" type="ORF">HNR61_006862</name>
</gene>
<dbReference type="Pfam" id="PF13788">
    <property type="entry name" value="DUF4180"/>
    <property type="match status" value="1"/>
</dbReference>
<name>A0A7W3LVS4_ACTNM</name>
<dbReference type="InterPro" id="IPR025438">
    <property type="entry name" value="DUF4180"/>
</dbReference>
<dbReference type="AlphaFoldDB" id="A0A7W3LVS4"/>
<comment type="caution">
    <text evidence="2">The sequence shown here is derived from an EMBL/GenBank/DDBJ whole genome shotgun (WGS) entry which is preliminary data.</text>
</comment>
<keyword evidence="3" id="KW-1185">Reference proteome</keyword>
<accession>A0A7W3LVS4</accession>
<protein>
    <recommendedName>
        <fullName evidence="1">DUF4180 domain-containing protein</fullName>
    </recommendedName>
</protein>
<evidence type="ECO:0000313" key="3">
    <source>
        <dbReference type="Proteomes" id="UP000572680"/>
    </source>
</evidence>
<dbReference type="RefSeq" id="WP_182847209.1">
    <property type="nucleotide sequence ID" value="NZ_BAAALP010000076.1"/>
</dbReference>
<evidence type="ECO:0000313" key="2">
    <source>
        <dbReference type="EMBL" id="MBA8955188.1"/>
    </source>
</evidence>
<evidence type="ECO:0000259" key="1">
    <source>
        <dbReference type="Pfam" id="PF13788"/>
    </source>
</evidence>
<dbReference type="EMBL" id="JACJIA010000011">
    <property type="protein sequence ID" value="MBA8955188.1"/>
    <property type="molecule type" value="Genomic_DNA"/>
</dbReference>
<dbReference type="Proteomes" id="UP000572680">
    <property type="component" value="Unassembled WGS sequence"/>
</dbReference>
<feature type="domain" description="DUF4180" evidence="1">
    <location>
        <begin position="10"/>
        <end position="116"/>
    </location>
</feature>
<sequence length="119" mass="12823">MNDALTDLGGTSVLVCAPGGPAVRGEQDAVDLVGNAFYLGAHWVALPVERLTGDFFRLRTRLAGAVAQKFVNYRVGLAVVGDVPEGGDALEAFVRESNRGRHLWFVADLEELEARLGRQ</sequence>